<organism evidence="1 2">
    <name type="scientific">Sphingomonas immobilis</name>
    <dbReference type="NCBI Taxonomy" id="3063997"/>
    <lineage>
        <taxon>Bacteria</taxon>
        <taxon>Pseudomonadati</taxon>
        <taxon>Pseudomonadota</taxon>
        <taxon>Alphaproteobacteria</taxon>
        <taxon>Sphingomonadales</taxon>
        <taxon>Sphingomonadaceae</taxon>
        <taxon>Sphingomonas</taxon>
    </lineage>
</organism>
<gene>
    <name evidence="1" type="ORF">Q5H94_08040</name>
</gene>
<dbReference type="SUPFAM" id="SSF54637">
    <property type="entry name" value="Thioesterase/thiol ester dehydrase-isomerase"/>
    <property type="match status" value="1"/>
</dbReference>
<dbReference type="Pfam" id="PF13279">
    <property type="entry name" value="4HBT_2"/>
    <property type="match status" value="1"/>
</dbReference>
<dbReference type="InterPro" id="IPR029069">
    <property type="entry name" value="HotDog_dom_sf"/>
</dbReference>
<name>A0ABT8ZXK0_9SPHN</name>
<accession>A0ABT8ZXK0</accession>
<dbReference type="EMBL" id="JAUQSZ010000004">
    <property type="protein sequence ID" value="MDO7842274.1"/>
    <property type="molecule type" value="Genomic_DNA"/>
</dbReference>
<dbReference type="Gene3D" id="3.10.129.10">
    <property type="entry name" value="Hotdog Thioesterase"/>
    <property type="match status" value="1"/>
</dbReference>
<protein>
    <submittedName>
        <fullName evidence="1">Hotdog domain-containing protein</fullName>
    </submittedName>
</protein>
<evidence type="ECO:0000313" key="1">
    <source>
        <dbReference type="EMBL" id="MDO7842274.1"/>
    </source>
</evidence>
<proteinExistence type="predicted"/>
<keyword evidence="2" id="KW-1185">Reference proteome</keyword>
<dbReference type="RefSeq" id="WP_304560741.1">
    <property type="nucleotide sequence ID" value="NZ_JAUQSZ010000004.1"/>
</dbReference>
<sequence length="147" mass="15939">MTDPSPAATDPALSLDYYPHHHHVTLRQSDGLGDEGHVPNGTLAVLCDDARQDVYTHIIGDRIRSHAIHLVEINFRFLHEVTYPGSLTIGVGIVAIGNSSMQQVIGFFRDGRCHVLCRVASVKTADGRSAPLTDAERARAQAFLVSG</sequence>
<evidence type="ECO:0000313" key="2">
    <source>
        <dbReference type="Proteomes" id="UP001176468"/>
    </source>
</evidence>
<comment type="caution">
    <text evidence="1">The sequence shown here is derived from an EMBL/GenBank/DDBJ whole genome shotgun (WGS) entry which is preliminary data.</text>
</comment>
<reference evidence="1" key="1">
    <citation type="submission" date="2023-07" db="EMBL/GenBank/DDBJ databases">
        <authorList>
            <person name="Kim M.K."/>
        </authorList>
    </citation>
    <scope>NUCLEOTIDE SEQUENCE</scope>
    <source>
        <strain evidence="1">CA1-15</strain>
    </source>
</reference>
<dbReference type="Proteomes" id="UP001176468">
    <property type="component" value="Unassembled WGS sequence"/>
</dbReference>